<dbReference type="Proteomes" id="UP000245207">
    <property type="component" value="Unassembled WGS sequence"/>
</dbReference>
<evidence type="ECO:0000313" key="1">
    <source>
        <dbReference type="EMBL" id="PWA90470.1"/>
    </source>
</evidence>
<comment type="caution">
    <text evidence="1">The sequence shown here is derived from an EMBL/GenBank/DDBJ whole genome shotgun (WGS) entry which is preliminary data.</text>
</comment>
<sequence>MEEIMSESELKLLSFANPFFGDEIMNKLDLVDIVRLKAANSRVRDKVEDVKGEVGFVKGFNARLKASTWMFIHTKPDDFFDEIADGSPGLIHGFTRSGNNMKFSLDDILKPPLVNVGESASFMMSCGNLFLFLKVPNDCFFVVNPFGNVQNVVNFIDPPTVGSSGEWRKRVKLVVDPQDLGLGHFRLLYAERIKETVKHFVYESRANLWNVSVSHNSISANNLNINDNRRYQLHAGLFGAHLISFAPGSNDSFYVSPDILKTFEDLQPPRPDTDWKLDWGRHHDDVWLLFLFIHDSCLNPPFGVVKKIALCKLMDDWTNYVVVSTVSDDKINEINKPGQSVHGVINFMVMEGTVNVGLVTIIGDVHYIYWLSYDIKDQSWNDTTTHPIHLDGRVISGTSFSSRLTMDA</sequence>
<dbReference type="AlphaFoldDB" id="A0A2U1PXH5"/>
<proteinExistence type="predicted"/>
<evidence type="ECO:0008006" key="3">
    <source>
        <dbReference type="Google" id="ProtNLM"/>
    </source>
</evidence>
<organism evidence="1 2">
    <name type="scientific">Artemisia annua</name>
    <name type="common">Sweet wormwood</name>
    <dbReference type="NCBI Taxonomy" id="35608"/>
    <lineage>
        <taxon>Eukaryota</taxon>
        <taxon>Viridiplantae</taxon>
        <taxon>Streptophyta</taxon>
        <taxon>Embryophyta</taxon>
        <taxon>Tracheophyta</taxon>
        <taxon>Spermatophyta</taxon>
        <taxon>Magnoliopsida</taxon>
        <taxon>eudicotyledons</taxon>
        <taxon>Gunneridae</taxon>
        <taxon>Pentapetalae</taxon>
        <taxon>asterids</taxon>
        <taxon>campanulids</taxon>
        <taxon>Asterales</taxon>
        <taxon>Asteraceae</taxon>
        <taxon>Asteroideae</taxon>
        <taxon>Anthemideae</taxon>
        <taxon>Artemisiinae</taxon>
        <taxon>Artemisia</taxon>
    </lineage>
</organism>
<name>A0A2U1PXH5_ARTAN</name>
<keyword evidence="2" id="KW-1185">Reference proteome</keyword>
<accession>A0A2U1PXH5</accession>
<evidence type="ECO:0000313" key="2">
    <source>
        <dbReference type="Proteomes" id="UP000245207"/>
    </source>
</evidence>
<protein>
    <recommendedName>
        <fullName evidence="3">F-box domain-containing protein</fullName>
    </recommendedName>
</protein>
<dbReference type="EMBL" id="PKPP01000629">
    <property type="protein sequence ID" value="PWA90470.1"/>
    <property type="molecule type" value="Genomic_DNA"/>
</dbReference>
<reference evidence="1 2" key="1">
    <citation type="journal article" date="2018" name="Mol. Plant">
        <title>The genome of Artemisia annua provides insight into the evolution of Asteraceae family and artemisinin biosynthesis.</title>
        <authorList>
            <person name="Shen Q."/>
            <person name="Zhang L."/>
            <person name="Liao Z."/>
            <person name="Wang S."/>
            <person name="Yan T."/>
            <person name="Shi P."/>
            <person name="Liu M."/>
            <person name="Fu X."/>
            <person name="Pan Q."/>
            <person name="Wang Y."/>
            <person name="Lv Z."/>
            <person name="Lu X."/>
            <person name="Zhang F."/>
            <person name="Jiang W."/>
            <person name="Ma Y."/>
            <person name="Chen M."/>
            <person name="Hao X."/>
            <person name="Li L."/>
            <person name="Tang Y."/>
            <person name="Lv G."/>
            <person name="Zhou Y."/>
            <person name="Sun X."/>
            <person name="Brodelius P.E."/>
            <person name="Rose J.K.C."/>
            <person name="Tang K."/>
        </authorList>
    </citation>
    <scope>NUCLEOTIDE SEQUENCE [LARGE SCALE GENOMIC DNA]</scope>
    <source>
        <strain evidence="2">cv. Huhao1</strain>
        <tissue evidence="1">Leaf</tissue>
    </source>
</reference>
<gene>
    <name evidence="1" type="ORF">CTI12_AA100540</name>
</gene>